<evidence type="ECO:0000313" key="3">
    <source>
        <dbReference type="EMBL" id="CAG8662269.1"/>
    </source>
</evidence>
<dbReference type="InterPro" id="IPR006600">
    <property type="entry name" value="HTH_CenpB_DNA-bd_dom"/>
</dbReference>
<dbReference type="Proteomes" id="UP000789831">
    <property type="component" value="Unassembled WGS sequence"/>
</dbReference>
<dbReference type="InterPro" id="IPR050863">
    <property type="entry name" value="CenT-Element_Derived"/>
</dbReference>
<protein>
    <submittedName>
        <fullName evidence="3">5436_t:CDS:1</fullName>
    </submittedName>
</protein>
<dbReference type="PROSITE" id="PS51253">
    <property type="entry name" value="HTH_CENPB"/>
    <property type="match status" value="1"/>
</dbReference>
<keyword evidence="1" id="KW-0238">DNA-binding</keyword>
<dbReference type="AlphaFoldDB" id="A0A9N9H6H8"/>
<gene>
    <name evidence="3" type="ORF">AGERDE_LOCUS11873</name>
</gene>
<dbReference type="PANTHER" id="PTHR19303">
    <property type="entry name" value="TRANSPOSON"/>
    <property type="match status" value="1"/>
</dbReference>
<evidence type="ECO:0000256" key="1">
    <source>
        <dbReference type="ARBA" id="ARBA00023125"/>
    </source>
</evidence>
<proteinExistence type="predicted"/>
<dbReference type="GO" id="GO:0005634">
    <property type="term" value="C:nucleus"/>
    <property type="evidence" value="ECO:0007669"/>
    <property type="project" value="TreeGrafter"/>
</dbReference>
<dbReference type="Gene3D" id="1.10.10.60">
    <property type="entry name" value="Homeodomain-like"/>
    <property type="match status" value="1"/>
</dbReference>
<dbReference type="EMBL" id="CAJVPL010006062">
    <property type="protein sequence ID" value="CAG8662269.1"/>
    <property type="molecule type" value="Genomic_DNA"/>
</dbReference>
<feature type="domain" description="HTH CENPB-type" evidence="2">
    <location>
        <begin position="1"/>
        <end position="59"/>
    </location>
</feature>
<name>A0A9N9H6H8_9GLOM</name>
<evidence type="ECO:0000313" key="4">
    <source>
        <dbReference type="Proteomes" id="UP000789831"/>
    </source>
</evidence>
<reference evidence="3" key="1">
    <citation type="submission" date="2021-06" db="EMBL/GenBank/DDBJ databases">
        <authorList>
            <person name="Kallberg Y."/>
            <person name="Tangrot J."/>
            <person name="Rosling A."/>
        </authorList>
    </citation>
    <scope>NUCLEOTIDE SEQUENCE</scope>
    <source>
        <strain evidence="3">MT106</strain>
    </source>
</reference>
<dbReference type="SUPFAM" id="SSF46689">
    <property type="entry name" value="Homeodomain-like"/>
    <property type="match status" value="1"/>
</dbReference>
<organism evidence="3 4">
    <name type="scientific">Ambispora gerdemannii</name>
    <dbReference type="NCBI Taxonomy" id="144530"/>
    <lineage>
        <taxon>Eukaryota</taxon>
        <taxon>Fungi</taxon>
        <taxon>Fungi incertae sedis</taxon>
        <taxon>Mucoromycota</taxon>
        <taxon>Glomeromycotina</taxon>
        <taxon>Glomeromycetes</taxon>
        <taxon>Archaeosporales</taxon>
        <taxon>Ambisporaceae</taxon>
        <taxon>Ambispora</taxon>
    </lineage>
</organism>
<comment type="caution">
    <text evidence="3">The sequence shown here is derived from an EMBL/GenBank/DDBJ whole genome shotgun (WGS) entry which is preliminary data.</text>
</comment>
<dbReference type="PANTHER" id="PTHR19303:SF73">
    <property type="entry name" value="PROTEIN PDC2"/>
    <property type="match status" value="1"/>
</dbReference>
<feature type="non-terminal residue" evidence="3">
    <location>
        <position position="192"/>
    </location>
</feature>
<dbReference type="Pfam" id="PF03221">
    <property type="entry name" value="HTH_Tnp_Tc5"/>
    <property type="match status" value="1"/>
</dbReference>
<sequence>MNLWVDQINANTGLVLTDVLLKEKAHTFTEELGIDKEAQKFSNGWLEKFKKRNNIRKIMLHGEANSVLLALLPEARIILQAIISGYDLDNIYNVDETEITNVVQLTKDDIETDDNAIQIILSNFTSSDYEVTDEAKAYLRTIDEIVPTEEILDDNNIIALIKPQEENETNQESDNEIPPLITIMEAIESLQK</sequence>
<accession>A0A9N9H6H8</accession>
<dbReference type="GO" id="GO:0003677">
    <property type="term" value="F:DNA binding"/>
    <property type="evidence" value="ECO:0007669"/>
    <property type="project" value="UniProtKB-KW"/>
</dbReference>
<dbReference type="OrthoDB" id="2447222at2759"/>
<dbReference type="InterPro" id="IPR009057">
    <property type="entry name" value="Homeodomain-like_sf"/>
</dbReference>
<keyword evidence="4" id="KW-1185">Reference proteome</keyword>
<evidence type="ECO:0000259" key="2">
    <source>
        <dbReference type="PROSITE" id="PS51253"/>
    </source>
</evidence>